<dbReference type="InterPro" id="IPR041099">
    <property type="entry name" value="FAS1_N"/>
</dbReference>
<dbReference type="EMBL" id="MU790965">
    <property type="protein sequence ID" value="KAJ3991719.1"/>
    <property type="molecule type" value="Genomic_DNA"/>
</dbReference>
<sequence>ELAARFLGFVASRVLENSECTTARTALLLNVFKSFTSSYLSSKDIHSLASTYDNEVRKAILTSYFNALSVLTEQKVTDIPKGPQSALFAAAVGNEASIYALFGGQGTNEVYLDELQSLY</sequence>
<keyword evidence="3" id="KW-1185">Reference proteome</keyword>
<feature type="domain" description="Fatty acid synthase subunit beta N-terminal" evidence="1">
    <location>
        <begin position="1"/>
        <end position="70"/>
    </location>
</feature>
<evidence type="ECO:0000313" key="2">
    <source>
        <dbReference type="EMBL" id="KAJ3991719.1"/>
    </source>
</evidence>
<dbReference type="InterPro" id="IPR001227">
    <property type="entry name" value="Ac_transferase_dom_sf"/>
</dbReference>
<dbReference type="Gene3D" id="1.20.1050.120">
    <property type="match status" value="1"/>
</dbReference>
<organism evidence="2 3">
    <name type="scientific">Lentinula boryana</name>
    <dbReference type="NCBI Taxonomy" id="40481"/>
    <lineage>
        <taxon>Eukaryota</taxon>
        <taxon>Fungi</taxon>
        <taxon>Dikarya</taxon>
        <taxon>Basidiomycota</taxon>
        <taxon>Agaricomycotina</taxon>
        <taxon>Agaricomycetes</taxon>
        <taxon>Agaricomycetidae</taxon>
        <taxon>Agaricales</taxon>
        <taxon>Marasmiineae</taxon>
        <taxon>Omphalotaceae</taxon>
        <taxon>Lentinula</taxon>
    </lineage>
</organism>
<name>A0ABQ8PZ41_9AGAR</name>
<dbReference type="Gene3D" id="3.40.366.10">
    <property type="entry name" value="Malonyl-Coenzyme A Acyl Carrier Protein, domain 2"/>
    <property type="match status" value="1"/>
</dbReference>
<reference evidence="2" key="1">
    <citation type="submission" date="2022-08" db="EMBL/GenBank/DDBJ databases">
        <authorList>
            <consortium name="DOE Joint Genome Institute"/>
            <person name="Min B."/>
            <person name="Riley R."/>
            <person name="Sierra-Patev S."/>
            <person name="Naranjo-Ortiz M."/>
            <person name="Looney B."/>
            <person name="Konkel Z."/>
            <person name="Slot J.C."/>
            <person name="Sakamoto Y."/>
            <person name="Steenwyk J.L."/>
            <person name="Rokas A."/>
            <person name="Carro J."/>
            <person name="Camarero S."/>
            <person name="Ferreira P."/>
            <person name="Molpeceres G."/>
            <person name="Ruiz-Duenas F.J."/>
            <person name="Serrano A."/>
            <person name="Henrissat B."/>
            <person name="Drula E."/>
            <person name="Hughes K.W."/>
            <person name="Mata J.L."/>
            <person name="Ishikawa N.K."/>
            <person name="Vargas-Isla R."/>
            <person name="Ushijima S."/>
            <person name="Smith C.A."/>
            <person name="Ahrendt S."/>
            <person name="Andreopoulos W."/>
            <person name="He G."/>
            <person name="Labutti K."/>
            <person name="Lipzen A."/>
            <person name="Ng V."/>
            <person name="Sandor L."/>
            <person name="Barry K."/>
            <person name="Martinez A.T."/>
            <person name="Xiao Y."/>
            <person name="Gibbons J.G."/>
            <person name="Terashima K."/>
            <person name="Hibbett D.S."/>
            <person name="Grigoriev I.V."/>
        </authorList>
    </citation>
    <scope>NUCLEOTIDE SEQUENCE</scope>
    <source>
        <strain evidence="2">TFB10827</strain>
    </source>
</reference>
<comment type="caution">
    <text evidence="2">The sequence shown here is derived from an EMBL/GenBank/DDBJ whole genome shotgun (WGS) entry which is preliminary data.</text>
</comment>
<gene>
    <name evidence="2" type="ORF">F5050DRAFT_1532679</name>
</gene>
<evidence type="ECO:0000313" key="3">
    <source>
        <dbReference type="Proteomes" id="UP001163828"/>
    </source>
</evidence>
<dbReference type="Pfam" id="PF17828">
    <property type="entry name" value="FAS_N"/>
    <property type="match status" value="1"/>
</dbReference>
<dbReference type="Proteomes" id="UP001163828">
    <property type="component" value="Unassembled WGS sequence"/>
</dbReference>
<feature type="non-terminal residue" evidence="2">
    <location>
        <position position="1"/>
    </location>
</feature>
<accession>A0ABQ8PZ41</accession>
<proteinExistence type="predicted"/>
<protein>
    <recommendedName>
        <fullName evidence="1">Fatty acid synthase subunit beta N-terminal domain-containing protein</fullName>
    </recommendedName>
</protein>
<feature type="non-terminal residue" evidence="2">
    <location>
        <position position="119"/>
    </location>
</feature>
<evidence type="ECO:0000259" key="1">
    <source>
        <dbReference type="Pfam" id="PF17828"/>
    </source>
</evidence>